<accession>A0A6P3YH35</accession>
<dbReference type="CDD" id="cd23823">
    <property type="entry name" value="RWD_GCN2"/>
    <property type="match status" value="1"/>
</dbReference>
<dbReference type="Proteomes" id="UP000515204">
    <property type="component" value="Unplaced"/>
</dbReference>
<evidence type="ECO:0000256" key="11">
    <source>
        <dbReference type="PIRSR" id="PIRSR000660-2"/>
    </source>
</evidence>
<dbReference type="Gene3D" id="3.30.930.10">
    <property type="entry name" value="Bira Bifunctional Protein, Domain 2"/>
    <property type="match status" value="1"/>
</dbReference>
<evidence type="ECO:0000256" key="1">
    <source>
        <dbReference type="ARBA" id="ARBA00012513"/>
    </source>
</evidence>
<feature type="active site" description="Proton acceptor" evidence="10">
    <location>
        <position position="812"/>
    </location>
</feature>
<dbReference type="InterPro" id="IPR016255">
    <property type="entry name" value="Gcn2"/>
</dbReference>
<evidence type="ECO:0000256" key="9">
    <source>
        <dbReference type="ARBA" id="ARBA00048679"/>
    </source>
</evidence>
<proteinExistence type="inferred from homology"/>
<evidence type="ECO:0000256" key="7">
    <source>
        <dbReference type="ARBA" id="ARBA00037982"/>
    </source>
</evidence>
<feature type="binding site" evidence="11 12">
    <location>
        <position position="581"/>
    </location>
    <ligand>
        <name>ATP</name>
        <dbReference type="ChEBI" id="CHEBI:30616"/>
    </ligand>
</feature>
<keyword evidence="6 11" id="KW-0067">ATP-binding</keyword>
<dbReference type="SUPFAM" id="SSF56112">
    <property type="entry name" value="Protein kinase-like (PK-like)"/>
    <property type="match status" value="2"/>
</dbReference>
<dbReference type="CDD" id="cd14046">
    <property type="entry name" value="STKc_EIF2AK4_GCN2_rpt2"/>
    <property type="match status" value="1"/>
</dbReference>
<evidence type="ECO:0000256" key="3">
    <source>
        <dbReference type="ARBA" id="ARBA00022679"/>
    </source>
</evidence>
<organism evidence="17 18">
    <name type="scientific">Dinoponera quadriceps</name>
    <name type="common">South American ant</name>
    <dbReference type="NCBI Taxonomy" id="609295"/>
    <lineage>
        <taxon>Eukaryota</taxon>
        <taxon>Metazoa</taxon>
        <taxon>Ecdysozoa</taxon>
        <taxon>Arthropoda</taxon>
        <taxon>Hexapoda</taxon>
        <taxon>Insecta</taxon>
        <taxon>Pterygota</taxon>
        <taxon>Neoptera</taxon>
        <taxon>Endopterygota</taxon>
        <taxon>Hymenoptera</taxon>
        <taxon>Apocrita</taxon>
        <taxon>Aculeata</taxon>
        <taxon>Formicoidea</taxon>
        <taxon>Formicidae</taxon>
        <taxon>Ponerinae</taxon>
        <taxon>Ponerini</taxon>
        <taxon>Dinoponera</taxon>
    </lineage>
</organism>
<feature type="compositionally biased region" description="Basic and acidic residues" evidence="14">
    <location>
        <begin position="180"/>
        <end position="189"/>
    </location>
</feature>
<dbReference type="Pfam" id="PF00069">
    <property type="entry name" value="Pkinase"/>
    <property type="match status" value="3"/>
</dbReference>
<feature type="domain" description="RWD" evidence="16">
    <location>
        <begin position="13"/>
        <end position="127"/>
    </location>
</feature>
<dbReference type="GO" id="GO:1990625">
    <property type="term" value="P:negative regulation of cytoplasmic translational initiation in response to stress"/>
    <property type="evidence" value="ECO:0007669"/>
    <property type="project" value="TreeGrafter"/>
</dbReference>
<dbReference type="CTD" id="43709"/>
<gene>
    <name evidence="18" type="primary">LOC106752204</name>
</gene>
<dbReference type="Gene3D" id="3.10.110.10">
    <property type="entry name" value="Ubiquitin Conjugating Enzyme"/>
    <property type="match status" value="1"/>
</dbReference>
<feature type="domain" description="Protein kinase" evidence="15">
    <location>
        <begin position="249"/>
        <end position="504"/>
    </location>
</feature>
<dbReference type="GO" id="GO:0003743">
    <property type="term" value="F:translation initiation factor activity"/>
    <property type="evidence" value="ECO:0007669"/>
    <property type="project" value="UniProtKB-KW"/>
</dbReference>
<dbReference type="PIRSF" id="PIRSF000660">
    <property type="entry name" value="Ser/Thr_PK_GCN2"/>
    <property type="match status" value="1"/>
</dbReference>
<dbReference type="PANTHER" id="PTHR11042">
    <property type="entry name" value="EUKARYOTIC TRANSLATION INITIATION FACTOR 2-ALPHA KINASE EIF2-ALPHA KINASE -RELATED"/>
    <property type="match status" value="1"/>
</dbReference>
<dbReference type="PANTHER" id="PTHR11042:SF136">
    <property type="entry name" value="EIF-2-ALPHA KINASE GCN2"/>
    <property type="match status" value="1"/>
</dbReference>
<dbReference type="PROSITE" id="PS50011">
    <property type="entry name" value="PROTEIN_KINASE_DOM"/>
    <property type="match status" value="2"/>
</dbReference>
<dbReference type="FunFam" id="3.10.110.10:FF:000057">
    <property type="entry name" value="eukaryotic translation initiation factor 2-alpha kinase 4"/>
    <property type="match status" value="1"/>
</dbReference>
<evidence type="ECO:0000256" key="10">
    <source>
        <dbReference type="PIRSR" id="PIRSR000660-1"/>
    </source>
</evidence>
<feature type="compositionally biased region" description="Acidic residues" evidence="14">
    <location>
        <begin position="684"/>
        <end position="706"/>
    </location>
</feature>
<keyword evidence="3" id="KW-0808">Transferase</keyword>
<dbReference type="PROSITE" id="PS00107">
    <property type="entry name" value="PROTEIN_KINASE_ATP"/>
    <property type="match status" value="1"/>
</dbReference>
<evidence type="ECO:0000313" key="17">
    <source>
        <dbReference type="Proteomes" id="UP000515204"/>
    </source>
</evidence>
<comment type="catalytic activity">
    <reaction evidence="9">
        <text>L-seryl-[protein] + ATP = O-phospho-L-seryl-[protein] + ADP + H(+)</text>
        <dbReference type="Rhea" id="RHEA:17989"/>
        <dbReference type="Rhea" id="RHEA-COMP:9863"/>
        <dbReference type="Rhea" id="RHEA-COMP:11604"/>
        <dbReference type="ChEBI" id="CHEBI:15378"/>
        <dbReference type="ChEBI" id="CHEBI:29999"/>
        <dbReference type="ChEBI" id="CHEBI:30616"/>
        <dbReference type="ChEBI" id="CHEBI:83421"/>
        <dbReference type="ChEBI" id="CHEBI:456216"/>
        <dbReference type="EC" id="2.7.11.1"/>
    </reaction>
</comment>
<comment type="catalytic activity">
    <reaction evidence="8">
        <text>L-threonyl-[protein] + ATP = O-phospho-L-threonyl-[protein] + ADP + H(+)</text>
        <dbReference type="Rhea" id="RHEA:46608"/>
        <dbReference type="Rhea" id="RHEA-COMP:11060"/>
        <dbReference type="Rhea" id="RHEA-COMP:11605"/>
        <dbReference type="ChEBI" id="CHEBI:15378"/>
        <dbReference type="ChEBI" id="CHEBI:30013"/>
        <dbReference type="ChEBI" id="CHEBI:30616"/>
        <dbReference type="ChEBI" id="CHEBI:61977"/>
        <dbReference type="ChEBI" id="CHEBI:456216"/>
        <dbReference type="EC" id="2.7.11.1"/>
    </reaction>
</comment>
<feature type="region of interest" description="Disordered" evidence="14">
    <location>
        <begin position="627"/>
        <end position="649"/>
    </location>
</feature>
<feature type="compositionally biased region" description="Basic residues" evidence="14">
    <location>
        <begin position="207"/>
        <end position="216"/>
    </location>
</feature>
<dbReference type="OrthoDB" id="6778822at2759"/>
<dbReference type="Pfam" id="PF05773">
    <property type="entry name" value="RWD"/>
    <property type="match status" value="1"/>
</dbReference>
<keyword evidence="2" id="KW-0723">Serine/threonine-protein kinase</keyword>
<feature type="compositionally biased region" description="Basic and acidic residues" evidence="14">
    <location>
        <begin position="639"/>
        <end position="649"/>
    </location>
</feature>
<evidence type="ECO:0000259" key="15">
    <source>
        <dbReference type="PROSITE" id="PS50011"/>
    </source>
</evidence>
<dbReference type="Pfam" id="PF13393">
    <property type="entry name" value="tRNA-synt_His"/>
    <property type="match status" value="1"/>
</dbReference>
<feature type="region of interest" description="Disordered" evidence="14">
    <location>
        <begin position="510"/>
        <end position="534"/>
    </location>
</feature>
<dbReference type="InterPro" id="IPR008271">
    <property type="entry name" value="Ser/Thr_kinase_AS"/>
</dbReference>
<keyword evidence="5 18" id="KW-0418">Kinase</keyword>
<reference evidence="18" key="1">
    <citation type="submission" date="2025-08" db="UniProtKB">
        <authorList>
            <consortium name="RefSeq"/>
        </authorList>
    </citation>
    <scope>IDENTIFICATION</scope>
</reference>
<dbReference type="GO" id="GO:0004694">
    <property type="term" value="F:eukaryotic translation initiation factor 2alpha kinase activity"/>
    <property type="evidence" value="ECO:0007669"/>
    <property type="project" value="InterPro"/>
</dbReference>
<dbReference type="Gene3D" id="3.30.200.20">
    <property type="entry name" value="Phosphorylase Kinase, domain 1"/>
    <property type="match status" value="1"/>
</dbReference>
<protein>
    <recommendedName>
        <fullName evidence="1">non-specific serine/threonine protein kinase</fullName>
        <ecNumber evidence="1">2.7.11.1</ecNumber>
    </recommendedName>
</protein>
<dbReference type="InterPro" id="IPR016135">
    <property type="entry name" value="UBQ-conjugating_enzyme/RWD"/>
</dbReference>
<keyword evidence="18" id="KW-0648">Protein biosynthesis</keyword>
<dbReference type="KEGG" id="dqu:106752204"/>
<dbReference type="GO" id="GO:0005634">
    <property type="term" value="C:nucleus"/>
    <property type="evidence" value="ECO:0007669"/>
    <property type="project" value="TreeGrafter"/>
</dbReference>
<dbReference type="PROSITE" id="PS00108">
    <property type="entry name" value="PROTEIN_KINASE_ST"/>
    <property type="match status" value="1"/>
</dbReference>
<feature type="coiled-coil region" evidence="13">
    <location>
        <begin position="137"/>
        <end position="164"/>
    </location>
</feature>
<name>A0A6P3YH35_DINQU</name>
<feature type="region of interest" description="Disordered" evidence="14">
    <location>
        <begin position="682"/>
        <end position="706"/>
    </location>
</feature>
<dbReference type="EC" id="2.7.11.1" evidence="1"/>
<dbReference type="Gene3D" id="1.10.510.10">
    <property type="entry name" value="Transferase(Phosphotransferase) domain 1"/>
    <property type="match status" value="2"/>
</dbReference>
<dbReference type="GO" id="GO:0000077">
    <property type="term" value="P:DNA damage checkpoint signaling"/>
    <property type="evidence" value="ECO:0007669"/>
    <property type="project" value="InterPro"/>
</dbReference>
<dbReference type="InterPro" id="IPR006575">
    <property type="entry name" value="RWD_dom"/>
</dbReference>
<dbReference type="InterPro" id="IPR011009">
    <property type="entry name" value="Kinase-like_dom_sf"/>
</dbReference>
<dbReference type="SMART" id="SM00591">
    <property type="entry name" value="RWD"/>
    <property type="match status" value="1"/>
</dbReference>
<dbReference type="GO" id="GO:0005524">
    <property type="term" value="F:ATP binding"/>
    <property type="evidence" value="ECO:0007669"/>
    <property type="project" value="UniProtKB-UniRule"/>
</dbReference>
<feature type="domain" description="Protein kinase" evidence="15">
    <location>
        <begin position="552"/>
        <end position="970"/>
    </location>
</feature>
<keyword evidence="18" id="KW-0396">Initiation factor</keyword>
<keyword evidence="4 11" id="KW-0547">Nucleotide-binding</keyword>
<dbReference type="SUPFAM" id="SSF55681">
    <property type="entry name" value="Class II aaRS and biotin synthetases"/>
    <property type="match status" value="1"/>
</dbReference>
<dbReference type="PROSITE" id="PS50908">
    <property type="entry name" value="RWD"/>
    <property type="match status" value="1"/>
</dbReference>
<comment type="similarity">
    <text evidence="7">Belongs to the protein kinase superfamily. Ser/Thr protein kinase family. GCN2 subfamily.</text>
</comment>
<keyword evidence="13" id="KW-0175">Coiled coil</keyword>
<feature type="compositionally biased region" description="Polar residues" evidence="14">
    <location>
        <begin position="190"/>
        <end position="206"/>
    </location>
</feature>
<evidence type="ECO:0000256" key="5">
    <source>
        <dbReference type="ARBA" id="ARBA00022777"/>
    </source>
</evidence>
<keyword evidence="17" id="KW-1185">Reference proteome</keyword>
<evidence type="ECO:0000256" key="8">
    <source>
        <dbReference type="ARBA" id="ARBA00047899"/>
    </source>
</evidence>
<evidence type="ECO:0000256" key="6">
    <source>
        <dbReference type="ARBA" id="ARBA00022840"/>
    </source>
</evidence>
<dbReference type="InterPro" id="IPR050339">
    <property type="entry name" value="CC_SR_Kinase"/>
</dbReference>
<dbReference type="InterPro" id="IPR000719">
    <property type="entry name" value="Prot_kinase_dom"/>
</dbReference>
<dbReference type="GO" id="GO:0005829">
    <property type="term" value="C:cytosol"/>
    <property type="evidence" value="ECO:0007669"/>
    <property type="project" value="TreeGrafter"/>
</dbReference>
<dbReference type="SUPFAM" id="SSF54495">
    <property type="entry name" value="UBC-like"/>
    <property type="match status" value="1"/>
</dbReference>
<evidence type="ECO:0000313" key="18">
    <source>
        <dbReference type="RefSeq" id="XP_014489219.1"/>
    </source>
</evidence>
<evidence type="ECO:0000256" key="13">
    <source>
        <dbReference type="SAM" id="Coils"/>
    </source>
</evidence>
<dbReference type="SMART" id="SM00220">
    <property type="entry name" value="S_TKc"/>
    <property type="match status" value="2"/>
</dbReference>
<feature type="region of interest" description="Disordered" evidence="14">
    <location>
        <begin position="180"/>
        <end position="232"/>
    </location>
</feature>
<evidence type="ECO:0000256" key="14">
    <source>
        <dbReference type="SAM" id="MobiDB-lite"/>
    </source>
</evidence>
<evidence type="ECO:0000256" key="2">
    <source>
        <dbReference type="ARBA" id="ARBA00022527"/>
    </source>
</evidence>
<dbReference type="GeneID" id="106752204"/>
<evidence type="ECO:0000256" key="4">
    <source>
        <dbReference type="ARBA" id="ARBA00022741"/>
    </source>
</evidence>
<dbReference type="InterPro" id="IPR045864">
    <property type="entry name" value="aa-tRNA-synth_II/BPL/LPL"/>
</dbReference>
<dbReference type="RefSeq" id="XP_014489219.1">
    <property type="nucleotide sequence ID" value="XM_014633733.1"/>
</dbReference>
<feature type="binding site" evidence="11">
    <location>
        <begin position="558"/>
        <end position="566"/>
    </location>
    <ligand>
        <name>ATP</name>
        <dbReference type="ChEBI" id="CHEBI:30616"/>
    </ligand>
</feature>
<evidence type="ECO:0000256" key="12">
    <source>
        <dbReference type="PROSITE-ProRule" id="PRU10141"/>
    </source>
</evidence>
<dbReference type="InterPro" id="IPR041715">
    <property type="entry name" value="HisRS-like_core"/>
</dbReference>
<dbReference type="InterPro" id="IPR017441">
    <property type="entry name" value="Protein_kinase_ATP_BS"/>
</dbReference>
<evidence type="ECO:0000259" key="16">
    <source>
        <dbReference type="PROSITE" id="PS50908"/>
    </source>
</evidence>
<sequence>MSHIETWKDQQQNELAVLKSIFGDELRDLRKNKNKKRWQSLDIVITLTPQRGMSGPAQIHAQVDLHVTCGDKYPDEIPSIELQNSKGLSHEQVAVLSSELENSARNLKGEVMIFELSQHVEKYLHEHNKPGYSSFYEEMVSRRLEKIQCEMQEKQEKQMKEDKEKQVLQDAIQKRQEALKAEMRNRKDTALSTDSDSALRSIPSSPHNRRKNHVKRQHDSTSESSEGSQCEHRGIKLLHFDSNKGERQVHRGKCLGHSTKGSIVYAGVDMNTGELLAVTEWTLKCTVAQNDNSTQEAINIHHAMKQIASLEQELNHLYKLHHPNLVHYLNMKYLQNNNNLDIYILQEFVVGTTCSFFLTENIPVDIDMLRHLATGVLEALQYLHKNDVVHKDLRDTSVYIDRIGIIRLSDYSLDKRLSDMYHSNSLAKTEHDFPTIQCRGGKKADIYRYGVLLLSLLKGQIISGDEIDLTVIPQHHLRDFLSKCLIDDERMRWSAEELQQHSFIKIPLERGLSPATPDDDEKENKLEPEEPDNDVQFYLPSMGGQSRIQNEFEVLKWLGKGAFGDVLKVKNKLDGGIYAIKRIKLNPMKKLLNKKITREVKLLSRMNHENVVRYYNSWIESATLDDSTRHSHLTPATTSEDRSITQDKSDIVDQLRSEEIEKSPLPLHKVEWNISYESLANVADSEDDSEDDNSDSSTDSDSDSEDCSFLKRSLRRIESSDSIVFQRDSISQKCSKSKISNDDVKDGENSSEDVTVKEIQFMYIQMEFCEKSTLRTAIDNDLYEDSERVWRLFREMVEGLAHIHQQGMIHRDLKPVNIFLDSNDNVKIGDFGLATTNILSTLVHTIGTDKESHVIEKGASFDVERSLTGEVGTALYVAPELSAKTVKANYNQKVDIYSLGIIFFEMTHKPLTTGMERVKVLLNLRMKEIVFPTDIVGTDIPHQIHIIRWLLSHDPSQRPTAQELLSSEYLPPPKLEETELQEMVRHTLSNSQSKAYKYLVASCFTQEVTPAEDITYDMNLPARGMPSVLSSRKLFLQESIKKKIVEIFKKHGGLCLTTPLLMPKSDQHNSFTESSVKLMTRTGSIVSIPHDLRTPFARYIIWNNISHIRRYAIERVFRDKKARGFHPRELYECAFDIISPVANNLMSEAELIFIIWEICNELPQIQERNFVVRLNHTSLLQAVLMYCGVEKDKYEDIYSILQNARDGKFSKFQVQTHLISLCLTDQAMETFFNLLETESSVAKITSVLRTITRRRGDAAGLAKEGLKDIETVISNVESLGVKWPITVVPLLTYNVQQYSGMIYQITCELKHKRKRDGQDVIAAGGRYDKMLMSFRKILEHTGMASKETKQYGAGISISLDKLVSAVTEACENLGGENKCGIDVAVCCEGSQGSGGRREKEMIDVLREIWSLGLKVTILDLCTTEEILEYCRENSISQIISLRSGEKDALRLQTWERDRFQEKKINIHDIADYLQRQSETASPILNRSDSKVNGNDVSSITPSNPVNVNINFILSDKDKLSGSGRRSFKNSILAQMSSYLQRISHKVSIEIFAVFLEMSVVRTIISFLEIDEEEQIFHKSIQIVINKHPRHKKYVKQICERMRELRSEKSRPVEILYSLTDSGYLTLI</sequence>